<protein>
    <submittedName>
        <fullName evidence="2">Uncharacterized protein</fullName>
    </submittedName>
</protein>
<evidence type="ECO:0000313" key="2">
    <source>
        <dbReference type="EMBL" id="AFK56520.1"/>
    </source>
</evidence>
<dbReference type="AlphaFoldDB" id="I3TUT2"/>
<accession>I3TUT2</accession>
<reference evidence="2 3" key="1">
    <citation type="journal article" date="2012" name="J. Am. Chem. Soc.">
        <title>Bacterial biosynthesis and maturation of the didemnin anti-cancer agents.</title>
        <authorList>
            <person name="Xu Y."/>
            <person name="Kersten R.D."/>
            <person name="Nam S.J."/>
            <person name="Lu L."/>
            <person name="Al-Suwailem A.M."/>
            <person name="Zheng H."/>
            <person name="Fenical W."/>
            <person name="Dorrestein P.C."/>
            <person name="Moore B.S."/>
            <person name="Qian P.Y."/>
        </authorList>
    </citation>
    <scope>NUCLEOTIDE SEQUENCE [LARGE SCALE GENOMIC DNA]</scope>
    <source>
        <strain evidence="2 3">KA081020-065</strain>
    </source>
</reference>
<dbReference type="KEGG" id="tmo:TMO_b0512"/>
<geneLocation type="plasmid" evidence="2 3">
    <name>pTM2</name>
</geneLocation>
<feature type="region of interest" description="Disordered" evidence="1">
    <location>
        <begin position="1"/>
        <end position="29"/>
    </location>
</feature>
<feature type="compositionally biased region" description="Basic and acidic residues" evidence="1">
    <location>
        <begin position="17"/>
        <end position="29"/>
    </location>
</feature>
<dbReference type="EMBL" id="CP003238">
    <property type="protein sequence ID" value="AFK56520.1"/>
    <property type="molecule type" value="Genomic_DNA"/>
</dbReference>
<dbReference type="RefSeq" id="WP_014753272.1">
    <property type="nucleotide sequence ID" value="NC_017966.1"/>
</dbReference>
<name>I3TUT2_TISMK</name>
<keyword evidence="3" id="KW-1185">Reference proteome</keyword>
<dbReference type="HOGENOM" id="CLU_2902922_0_0_5"/>
<sequence length="62" mass="6774">MSRINGRTTDVDQPPKTGEEKRAGDEKGAFDRLKAALTEAFAAPNMACQPLTATEVIARNRR</sequence>
<dbReference type="Proteomes" id="UP000005258">
    <property type="component" value="Plasmid pTM2"/>
</dbReference>
<evidence type="ECO:0000256" key="1">
    <source>
        <dbReference type="SAM" id="MobiDB-lite"/>
    </source>
</evidence>
<evidence type="ECO:0000313" key="3">
    <source>
        <dbReference type="Proteomes" id="UP000005258"/>
    </source>
</evidence>
<proteinExistence type="predicted"/>
<keyword evidence="2" id="KW-0614">Plasmid</keyword>
<gene>
    <name evidence="2" type="ordered locus">TMO_b0512</name>
</gene>
<organism evidence="2 3">
    <name type="scientific">Tistrella mobilis (strain KA081020-065)</name>
    <dbReference type="NCBI Taxonomy" id="1110502"/>
    <lineage>
        <taxon>Bacteria</taxon>
        <taxon>Pseudomonadati</taxon>
        <taxon>Pseudomonadota</taxon>
        <taxon>Alphaproteobacteria</taxon>
        <taxon>Geminicoccales</taxon>
        <taxon>Geminicoccaceae</taxon>
        <taxon>Tistrella</taxon>
    </lineage>
</organism>